<dbReference type="PANTHER" id="PTHR42928:SF5">
    <property type="entry name" value="BLR1237 PROTEIN"/>
    <property type="match status" value="1"/>
</dbReference>
<dbReference type="RefSeq" id="WP_345246266.1">
    <property type="nucleotide sequence ID" value="NZ_BAABFO010000002.1"/>
</dbReference>
<dbReference type="InterPro" id="IPR005064">
    <property type="entry name" value="BUG"/>
</dbReference>
<feature type="chain" id="PRO_5046336132" evidence="2">
    <location>
        <begin position="40"/>
        <end position="342"/>
    </location>
</feature>
<dbReference type="Gene3D" id="3.40.190.10">
    <property type="entry name" value="Periplasmic binding protein-like II"/>
    <property type="match status" value="1"/>
</dbReference>
<keyword evidence="4" id="KW-1185">Reference proteome</keyword>
<accession>A0ABP8GHT1</accession>
<proteinExistence type="inferred from homology"/>
<dbReference type="Pfam" id="PF03401">
    <property type="entry name" value="TctC"/>
    <property type="match status" value="1"/>
</dbReference>
<evidence type="ECO:0000256" key="1">
    <source>
        <dbReference type="ARBA" id="ARBA00006987"/>
    </source>
</evidence>
<keyword evidence="2" id="KW-0732">Signal</keyword>
<protein>
    <submittedName>
        <fullName evidence="3">Tripartite tricarboxylate transporter substrate binding protein</fullName>
    </submittedName>
</protein>
<evidence type="ECO:0000256" key="2">
    <source>
        <dbReference type="SAM" id="SignalP"/>
    </source>
</evidence>
<reference evidence="4" key="1">
    <citation type="journal article" date="2019" name="Int. J. Syst. Evol. Microbiol.">
        <title>The Global Catalogue of Microorganisms (GCM) 10K type strain sequencing project: providing services to taxonomists for standard genome sequencing and annotation.</title>
        <authorList>
            <consortium name="The Broad Institute Genomics Platform"/>
            <consortium name="The Broad Institute Genome Sequencing Center for Infectious Disease"/>
            <person name="Wu L."/>
            <person name="Ma J."/>
        </authorList>
    </citation>
    <scope>NUCLEOTIDE SEQUENCE [LARGE SCALE GENOMIC DNA]</scope>
    <source>
        <strain evidence="4">JCM 17666</strain>
    </source>
</reference>
<evidence type="ECO:0000313" key="4">
    <source>
        <dbReference type="Proteomes" id="UP001501671"/>
    </source>
</evidence>
<dbReference type="SUPFAM" id="SSF53850">
    <property type="entry name" value="Periplasmic binding protein-like II"/>
    <property type="match status" value="1"/>
</dbReference>
<dbReference type="CDD" id="cd13578">
    <property type="entry name" value="PBP2_Bug27"/>
    <property type="match status" value="1"/>
</dbReference>
<dbReference type="PIRSF" id="PIRSF017082">
    <property type="entry name" value="YflP"/>
    <property type="match status" value="1"/>
</dbReference>
<feature type="signal peptide" evidence="2">
    <location>
        <begin position="1"/>
        <end position="39"/>
    </location>
</feature>
<dbReference type="Gene3D" id="3.40.190.150">
    <property type="entry name" value="Bordetella uptake gene, domain 1"/>
    <property type="match status" value="1"/>
</dbReference>
<comment type="similarity">
    <text evidence="1">Belongs to the UPF0065 (bug) family.</text>
</comment>
<organism evidence="3 4">
    <name type="scientific">Pigmentiphaga soli</name>
    <dbReference type="NCBI Taxonomy" id="1007095"/>
    <lineage>
        <taxon>Bacteria</taxon>
        <taxon>Pseudomonadati</taxon>
        <taxon>Pseudomonadota</taxon>
        <taxon>Betaproteobacteria</taxon>
        <taxon>Burkholderiales</taxon>
        <taxon>Alcaligenaceae</taxon>
        <taxon>Pigmentiphaga</taxon>
    </lineage>
</organism>
<dbReference type="Proteomes" id="UP001501671">
    <property type="component" value="Unassembled WGS sequence"/>
</dbReference>
<gene>
    <name evidence="3" type="ORF">GCM10023144_06410</name>
</gene>
<dbReference type="EMBL" id="BAABFO010000002">
    <property type="protein sequence ID" value="GAA4324677.1"/>
    <property type="molecule type" value="Genomic_DNA"/>
</dbReference>
<dbReference type="PANTHER" id="PTHR42928">
    <property type="entry name" value="TRICARBOXYLATE-BINDING PROTEIN"/>
    <property type="match status" value="1"/>
</dbReference>
<dbReference type="InterPro" id="IPR042100">
    <property type="entry name" value="Bug_dom1"/>
</dbReference>
<name>A0ABP8GHT1_9BURK</name>
<comment type="caution">
    <text evidence="3">The sequence shown here is derived from an EMBL/GenBank/DDBJ whole genome shotgun (WGS) entry which is preliminary data.</text>
</comment>
<sequence length="342" mass="35739">MFHTSTLRIGVAPAQARRPATLLARLAAVLLGSLAVAQAAPAADAFPSHPLRMVVAYAPGGATDIVGRMLAQEMSQQLGQTVVLENRAGGGTLVGTESVRRSPADGYTLLFGTNAFVITPLLHDQPTYDPVKDFQPIGLTTVQSLGILVTPKLGIKTVQELIAYARANPGKINFASSGNGSAQHLAGAAFANAAKIDMVHVPYKGTGPAMTDLLAGRVDIMFSSLVGNMEHVSAGRLNLIATTGAHRSPATPNVPTVAESGLPGFEAQTWQGVIAPAGTPKDVVARLNDAVVKAAKTQHIVDTLAAQGMEVRTSTPDELRAMLVRDSTQYKALLKQTQTSLQ</sequence>
<evidence type="ECO:0000313" key="3">
    <source>
        <dbReference type="EMBL" id="GAA4324677.1"/>
    </source>
</evidence>